<dbReference type="EMBL" id="BMLT01000009">
    <property type="protein sequence ID" value="GGO85580.1"/>
    <property type="molecule type" value="Genomic_DNA"/>
</dbReference>
<proteinExistence type="inferred from homology"/>
<evidence type="ECO:0000256" key="5">
    <source>
        <dbReference type="ARBA" id="ARBA00050612"/>
    </source>
</evidence>
<protein>
    <recommendedName>
        <fullName evidence="7">Flavin prenyltransferase UbiX</fullName>
        <ecNumber evidence="7">2.5.1.129</ecNumber>
    </recommendedName>
</protein>
<dbReference type="AlphaFoldDB" id="A0A917ZKL8"/>
<gene>
    <name evidence="7 9" type="primary">ubiX</name>
    <name evidence="9" type="ORF">GCM10011348_34450</name>
</gene>
<dbReference type="HAMAP" id="MF_01984">
    <property type="entry name" value="ubiX_pad"/>
    <property type="match status" value="1"/>
</dbReference>
<keyword evidence="1 7" id="KW-0637">Prenyltransferase</keyword>
<organism evidence="9 10">
    <name type="scientific">Marinobacterium nitratireducens</name>
    <dbReference type="NCBI Taxonomy" id="518897"/>
    <lineage>
        <taxon>Bacteria</taxon>
        <taxon>Pseudomonadati</taxon>
        <taxon>Pseudomonadota</taxon>
        <taxon>Gammaproteobacteria</taxon>
        <taxon>Oceanospirillales</taxon>
        <taxon>Oceanospirillaceae</taxon>
        <taxon>Marinobacterium</taxon>
    </lineage>
</organism>
<dbReference type="NCBIfam" id="TIGR00421">
    <property type="entry name" value="ubiX_pad"/>
    <property type="match status" value="1"/>
</dbReference>
<dbReference type="NCBIfam" id="NF004685">
    <property type="entry name" value="PRK06029.1"/>
    <property type="match status" value="1"/>
</dbReference>
<evidence type="ECO:0000256" key="1">
    <source>
        <dbReference type="ARBA" id="ARBA00022602"/>
    </source>
</evidence>
<feature type="binding site" evidence="7">
    <location>
        <position position="180"/>
    </location>
    <ligand>
        <name>dimethylallyl phosphate</name>
        <dbReference type="ChEBI" id="CHEBI:88052"/>
    </ligand>
</feature>
<feature type="domain" description="Flavoprotein" evidence="8">
    <location>
        <begin position="15"/>
        <end position="183"/>
    </location>
</feature>
<dbReference type="SUPFAM" id="SSF52507">
    <property type="entry name" value="Homo-oligomeric flavin-containing Cys decarboxylases, HFCD"/>
    <property type="match status" value="1"/>
</dbReference>
<dbReference type="Gene3D" id="3.40.50.1950">
    <property type="entry name" value="Flavin prenyltransferase-like"/>
    <property type="match status" value="1"/>
</dbReference>
<evidence type="ECO:0000313" key="10">
    <source>
        <dbReference type="Proteomes" id="UP000599578"/>
    </source>
</evidence>
<feature type="binding site" evidence="7">
    <location>
        <position position="134"/>
    </location>
    <ligand>
        <name>FMN</name>
        <dbReference type="ChEBI" id="CHEBI:58210"/>
    </ligand>
</feature>
<dbReference type="GO" id="GO:0016831">
    <property type="term" value="F:carboxy-lyase activity"/>
    <property type="evidence" value="ECO:0007669"/>
    <property type="project" value="TreeGrafter"/>
</dbReference>
<feature type="binding site" evidence="7">
    <location>
        <position position="48"/>
    </location>
    <ligand>
        <name>FMN</name>
        <dbReference type="ChEBI" id="CHEBI:58210"/>
    </ligand>
</feature>
<feature type="binding site" evidence="7">
    <location>
        <position position="164"/>
    </location>
    <ligand>
        <name>dimethylallyl phosphate</name>
        <dbReference type="ChEBI" id="CHEBI:88052"/>
    </ligand>
</feature>
<keyword evidence="4 7" id="KW-0808">Transferase</keyword>
<dbReference type="FunFam" id="3.40.50.1950:FF:000001">
    <property type="entry name" value="Flavin prenyltransferase UbiX"/>
    <property type="match status" value="1"/>
</dbReference>
<name>A0A917ZKL8_9GAMM</name>
<dbReference type="InterPro" id="IPR003382">
    <property type="entry name" value="Flavoprotein"/>
</dbReference>
<keyword evidence="10" id="KW-1185">Reference proteome</keyword>
<evidence type="ECO:0000256" key="6">
    <source>
        <dbReference type="ARBA" id="ARBA00060793"/>
    </source>
</evidence>
<dbReference type="InterPro" id="IPR036551">
    <property type="entry name" value="Flavin_trans-like"/>
</dbReference>
<keyword evidence="2 7" id="KW-0285">Flavoprotein</keyword>
<accession>A0A917ZKL8</accession>
<evidence type="ECO:0000256" key="4">
    <source>
        <dbReference type="ARBA" id="ARBA00022679"/>
    </source>
</evidence>
<comment type="caution">
    <text evidence="9">The sequence shown here is derived from an EMBL/GenBank/DDBJ whole genome shotgun (WGS) entry which is preliminary data.</text>
</comment>
<comment type="catalytic activity">
    <reaction evidence="5 7">
        <text>dimethylallyl phosphate + FMNH2 = prenylated FMNH2 + phosphate</text>
        <dbReference type="Rhea" id="RHEA:37743"/>
        <dbReference type="ChEBI" id="CHEBI:43474"/>
        <dbReference type="ChEBI" id="CHEBI:57618"/>
        <dbReference type="ChEBI" id="CHEBI:87467"/>
        <dbReference type="ChEBI" id="CHEBI:88052"/>
        <dbReference type="EC" id="2.5.1.129"/>
    </reaction>
</comment>
<reference evidence="9 10" key="1">
    <citation type="journal article" date="2014" name="Int. J. Syst. Evol. Microbiol.">
        <title>Complete genome sequence of Corynebacterium casei LMG S-19264T (=DSM 44701T), isolated from a smear-ripened cheese.</title>
        <authorList>
            <consortium name="US DOE Joint Genome Institute (JGI-PGF)"/>
            <person name="Walter F."/>
            <person name="Albersmeier A."/>
            <person name="Kalinowski J."/>
            <person name="Ruckert C."/>
        </authorList>
    </citation>
    <scope>NUCLEOTIDE SEQUENCE [LARGE SCALE GENOMIC DNA]</scope>
    <source>
        <strain evidence="9 10">CGMCC 1.7286</strain>
    </source>
</reference>
<feature type="binding site" evidence="7">
    <location>
        <begin position="22"/>
        <end position="24"/>
    </location>
    <ligand>
        <name>FMN</name>
        <dbReference type="ChEBI" id="CHEBI:58210"/>
    </ligand>
</feature>
<comment type="function">
    <text evidence="7">Flavin prenyltransferase that catalyzes the synthesis of the prenylated FMN cofactor (prenyl-FMN) for 4-hydroxy-3-polyprenylbenzoic acid decarboxylase UbiD. The prenyltransferase is metal-independent and links a dimethylallyl moiety from dimethylallyl monophosphate (DMAP) to the flavin N5 and C6 atoms of FMN.</text>
</comment>
<evidence type="ECO:0000313" key="9">
    <source>
        <dbReference type="EMBL" id="GGO85580.1"/>
    </source>
</evidence>
<dbReference type="RefSeq" id="WP_188861849.1">
    <property type="nucleotide sequence ID" value="NZ_BMLT01000009.1"/>
</dbReference>
<comment type="caution">
    <text evidence="7">Lacks conserved residue(s) required for the propagation of feature annotation.</text>
</comment>
<dbReference type="InterPro" id="IPR004507">
    <property type="entry name" value="UbiX-like"/>
</dbReference>
<comment type="similarity">
    <text evidence="6 7">Belongs to the UbiX/PAD1 family.</text>
</comment>
<sequence>MNAIHRSTTDNARPRLVVAISGASGFVYGKRLLELLAELDVETHLVMSRAAQLTMALETDFKLSDVQALASHTHRCDDIAAGIASGSFRALGMVVAPCSMRTLAEIATGVSSGLISRAADVTLKERRPLVLMTRETPLTLAHLRNMTAVTEMGGIIAPPVPAFYARPDTLDQMIDHSLGRVLDLFGLDAGTALRWREPTVSAQPDYPTCIQEAP</sequence>
<evidence type="ECO:0000256" key="3">
    <source>
        <dbReference type="ARBA" id="ARBA00022643"/>
    </source>
</evidence>
<feature type="binding site" evidence="7">
    <location>
        <begin position="99"/>
        <end position="102"/>
    </location>
    <ligand>
        <name>FMN</name>
        <dbReference type="ChEBI" id="CHEBI:58210"/>
    </ligand>
</feature>
<evidence type="ECO:0000256" key="7">
    <source>
        <dbReference type="HAMAP-Rule" id="MF_01984"/>
    </source>
</evidence>
<dbReference type="Pfam" id="PF02441">
    <property type="entry name" value="Flavoprotein"/>
    <property type="match status" value="1"/>
</dbReference>
<evidence type="ECO:0000259" key="8">
    <source>
        <dbReference type="Pfam" id="PF02441"/>
    </source>
</evidence>
<dbReference type="EC" id="2.5.1.129" evidence="7"/>
<dbReference type="PANTHER" id="PTHR43374">
    <property type="entry name" value="FLAVIN PRENYLTRANSFERASE"/>
    <property type="match status" value="1"/>
</dbReference>
<dbReference type="PANTHER" id="PTHR43374:SF1">
    <property type="entry name" value="FLAVIN PRENYLTRANSFERASE PAD1, MITOCHONDRIAL"/>
    <property type="match status" value="1"/>
</dbReference>
<evidence type="ECO:0000256" key="2">
    <source>
        <dbReference type="ARBA" id="ARBA00022630"/>
    </source>
</evidence>
<keyword evidence="3 7" id="KW-0288">FMN</keyword>
<dbReference type="Proteomes" id="UP000599578">
    <property type="component" value="Unassembled WGS sequence"/>
</dbReference>
<dbReference type="GO" id="GO:0106141">
    <property type="term" value="F:flavin prenyltransferase activity"/>
    <property type="evidence" value="ECO:0007669"/>
    <property type="project" value="UniProtKB-EC"/>
</dbReference>